<gene>
    <name evidence="2" type="ORF">Glove_276g56</name>
</gene>
<feature type="region of interest" description="Disordered" evidence="1">
    <location>
        <begin position="61"/>
        <end position="84"/>
    </location>
</feature>
<comment type="caution">
    <text evidence="2">The sequence shown here is derived from an EMBL/GenBank/DDBJ whole genome shotgun (WGS) entry which is preliminary data.</text>
</comment>
<organism evidence="2 3">
    <name type="scientific">Diversispora epigaea</name>
    <dbReference type="NCBI Taxonomy" id="1348612"/>
    <lineage>
        <taxon>Eukaryota</taxon>
        <taxon>Fungi</taxon>
        <taxon>Fungi incertae sedis</taxon>
        <taxon>Mucoromycota</taxon>
        <taxon>Glomeromycotina</taxon>
        <taxon>Glomeromycetes</taxon>
        <taxon>Diversisporales</taxon>
        <taxon>Diversisporaceae</taxon>
        <taxon>Diversispora</taxon>
    </lineage>
</organism>
<evidence type="ECO:0000313" key="2">
    <source>
        <dbReference type="EMBL" id="RHZ70002.1"/>
    </source>
</evidence>
<evidence type="ECO:0000313" key="3">
    <source>
        <dbReference type="Proteomes" id="UP000266861"/>
    </source>
</evidence>
<keyword evidence="3" id="KW-1185">Reference proteome</keyword>
<sequence length="129" mass="15407">MLEELHNELPKYYEDYYENKNENKISNTTTKTPLNFETHSQLRCHWKLNIWELKAHRGHGLGRERSSQFSSPRHGNPRPGRFYAGVNLPVNRAAELKETVDKIRLYYKFPKFPRIWISENYEGKKALQD</sequence>
<reference evidence="2 3" key="1">
    <citation type="submission" date="2018-08" db="EMBL/GenBank/DDBJ databases">
        <title>Genome and evolution of the arbuscular mycorrhizal fungus Diversispora epigaea (formerly Glomus versiforme) and its bacterial endosymbionts.</title>
        <authorList>
            <person name="Sun X."/>
            <person name="Fei Z."/>
            <person name="Harrison M."/>
        </authorList>
    </citation>
    <scope>NUCLEOTIDE SEQUENCE [LARGE SCALE GENOMIC DNA]</scope>
    <source>
        <strain evidence="2 3">IT104</strain>
    </source>
</reference>
<evidence type="ECO:0000256" key="1">
    <source>
        <dbReference type="SAM" id="MobiDB-lite"/>
    </source>
</evidence>
<dbReference type="AlphaFoldDB" id="A0A397I4A4"/>
<proteinExistence type="predicted"/>
<dbReference type="EMBL" id="PQFF01000253">
    <property type="protein sequence ID" value="RHZ70002.1"/>
    <property type="molecule type" value="Genomic_DNA"/>
</dbReference>
<name>A0A397I4A4_9GLOM</name>
<dbReference type="Proteomes" id="UP000266861">
    <property type="component" value="Unassembled WGS sequence"/>
</dbReference>
<accession>A0A397I4A4</accession>
<protein>
    <submittedName>
        <fullName evidence="2">Uncharacterized protein</fullName>
    </submittedName>
</protein>